<dbReference type="RefSeq" id="WP_162376549.1">
    <property type="nucleotide sequence ID" value="NZ_JAYRDL010000036.1"/>
</dbReference>
<dbReference type="PROSITE" id="PS51354">
    <property type="entry name" value="GLUTAREDOXIN_2"/>
    <property type="match status" value="1"/>
</dbReference>
<evidence type="ECO:0000313" key="3">
    <source>
        <dbReference type="Proteomes" id="UP001597033"/>
    </source>
</evidence>
<dbReference type="InterPro" id="IPR002109">
    <property type="entry name" value="Glutaredoxin"/>
</dbReference>
<dbReference type="CDD" id="cd02976">
    <property type="entry name" value="NrdH"/>
    <property type="match status" value="1"/>
</dbReference>
<comment type="caution">
    <text evidence="2">The sequence shown here is derived from an EMBL/GenBank/DDBJ whole genome shotgun (WGS) entry which is preliminary data.</text>
</comment>
<evidence type="ECO:0000313" key="2">
    <source>
        <dbReference type="EMBL" id="MFD1041802.1"/>
    </source>
</evidence>
<dbReference type="Gene3D" id="3.40.30.10">
    <property type="entry name" value="Glutaredoxin"/>
    <property type="match status" value="1"/>
</dbReference>
<gene>
    <name evidence="2" type="ORF">ACFQ2N_05495</name>
</gene>
<dbReference type="SUPFAM" id="SSF52833">
    <property type="entry name" value="Thioredoxin-like"/>
    <property type="match status" value="1"/>
</dbReference>
<protein>
    <submittedName>
        <fullName evidence="2">Glutaredoxin family protein</fullName>
    </submittedName>
</protein>
<dbReference type="InterPro" id="IPR036249">
    <property type="entry name" value="Thioredoxin-like_sf"/>
</dbReference>
<proteinExistence type="predicted"/>
<dbReference type="Pfam" id="PF00462">
    <property type="entry name" value="Glutaredoxin"/>
    <property type="match status" value="1"/>
</dbReference>
<accession>A0ABW3LUW3</accession>
<keyword evidence="3" id="KW-1185">Reference proteome</keyword>
<organism evidence="2 3">
    <name type="scientific">Pseudoxanthomonas kaohsiungensis</name>
    <dbReference type="NCBI Taxonomy" id="283923"/>
    <lineage>
        <taxon>Bacteria</taxon>
        <taxon>Pseudomonadati</taxon>
        <taxon>Pseudomonadota</taxon>
        <taxon>Gammaproteobacteria</taxon>
        <taxon>Lysobacterales</taxon>
        <taxon>Lysobacteraceae</taxon>
        <taxon>Pseudoxanthomonas</taxon>
    </lineage>
</organism>
<dbReference type="Proteomes" id="UP001597033">
    <property type="component" value="Unassembled WGS sequence"/>
</dbReference>
<feature type="domain" description="Glutaredoxin" evidence="1">
    <location>
        <begin position="43"/>
        <end position="97"/>
    </location>
</feature>
<sequence length="119" mass="12919">MRILGLLLIAGLAGGLYAWWSHDRQPDLHPDDPRVATGEAGIVMLAAEWCGYCRKQQGDFERAGVRYRVLDIDDEDGGRAMRALGARGVPVTVIGQAVVRGYDTGALDEGLTPLGYDVY</sequence>
<evidence type="ECO:0000259" key="1">
    <source>
        <dbReference type="Pfam" id="PF00462"/>
    </source>
</evidence>
<dbReference type="EMBL" id="JBHTKN010000002">
    <property type="protein sequence ID" value="MFD1041802.1"/>
    <property type="molecule type" value="Genomic_DNA"/>
</dbReference>
<name>A0ABW3LUW3_9GAMM</name>
<reference evidence="3" key="1">
    <citation type="journal article" date="2019" name="Int. J. Syst. Evol. Microbiol.">
        <title>The Global Catalogue of Microorganisms (GCM) 10K type strain sequencing project: providing services to taxonomists for standard genome sequencing and annotation.</title>
        <authorList>
            <consortium name="The Broad Institute Genomics Platform"/>
            <consortium name="The Broad Institute Genome Sequencing Center for Infectious Disease"/>
            <person name="Wu L."/>
            <person name="Ma J."/>
        </authorList>
    </citation>
    <scope>NUCLEOTIDE SEQUENCE [LARGE SCALE GENOMIC DNA]</scope>
    <source>
        <strain evidence="3">CCUG 55854</strain>
    </source>
</reference>